<evidence type="ECO:0008006" key="4">
    <source>
        <dbReference type="Google" id="ProtNLM"/>
    </source>
</evidence>
<evidence type="ECO:0000313" key="3">
    <source>
        <dbReference type="Proteomes" id="UP000000788"/>
    </source>
</evidence>
<protein>
    <recommendedName>
        <fullName evidence="4">Rho termination factor N-terminal domain-containing protein</fullName>
    </recommendedName>
</protein>
<dbReference type="EMBL" id="CP000878">
    <property type="protein sequence ID" value="ABX08617.1"/>
    <property type="molecule type" value="Genomic_DNA"/>
</dbReference>
<gene>
    <name evidence="2" type="ordered locus">P9211_06861</name>
</gene>
<feature type="transmembrane region" description="Helical" evidence="1">
    <location>
        <begin position="12"/>
        <end position="35"/>
    </location>
</feature>
<dbReference type="HOGENOM" id="CLU_154584_0_0_3"/>
<dbReference type="Proteomes" id="UP000000788">
    <property type="component" value="Chromosome"/>
</dbReference>
<dbReference type="KEGG" id="pmj:P9211_06861"/>
<sequence>MDLDPVPIGLVRIYAIIAVLLIVIPEWLAELIIALRNSTNTNKLTTSSHRWETIPELKVSTMHLSELRLLAMKLNIQGYSSDAKNDLSKRVLRRLNRKISKNRRRGLFFE</sequence>
<dbReference type="STRING" id="93059.P9211_06861"/>
<keyword evidence="1" id="KW-0812">Transmembrane</keyword>
<keyword evidence="3" id="KW-1185">Reference proteome</keyword>
<evidence type="ECO:0000313" key="2">
    <source>
        <dbReference type="EMBL" id="ABX08617.1"/>
    </source>
</evidence>
<dbReference type="eggNOG" id="ENOG50340HX">
    <property type="taxonomic scope" value="Bacteria"/>
</dbReference>
<organism evidence="2 3">
    <name type="scientific">Prochlorococcus marinus (strain MIT 9211)</name>
    <dbReference type="NCBI Taxonomy" id="93059"/>
    <lineage>
        <taxon>Bacteria</taxon>
        <taxon>Bacillati</taxon>
        <taxon>Cyanobacteriota</taxon>
        <taxon>Cyanophyceae</taxon>
        <taxon>Synechococcales</taxon>
        <taxon>Prochlorococcaceae</taxon>
        <taxon>Prochlorococcus</taxon>
    </lineage>
</organism>
<dbReference type="AlphaFoldDB" id="A9B9V5"/>
<accession>A9B9V5</accession>
<proteinExistence type="predicted"/>
<keyword evidence="1" id="KW-0472">Membrane</keyword>
<keyword evidence="1" id="KW-1133">Transmembrane helix</keyword>
<name>A9B9V5_PROM4</name>
<evidence type="ECO:0000256" key="1">
    <source>
        <dbReference type="SAM" id="Phobius"/>
    </source>
</evidence>
<reference evidence="2 3" key="1">
    <citation type="journal article" date="2007" name="PLoS Genet.">
        <title>Patterns and implications of gene gain and loss in the evolution of Prochlorococcus.</title>
        <authorList>
            <person name="Kettler G.C."/>
            <person name="Martiny A.C."/>
            <person name="Huang K."/>
            <person name="Zucker J."/>
            <person name="Coleman M.L."/>
            <person name="Rodrigue S."/>
            <person name="Chen F."/>
            <person name="Lapidus A."/>
            <person name="Ferriera S."/>
            <person name="Johnson J."/>
            <person name="Steglich C."/>
            <person name="Church G.M."/>
            <person name="Richardson P."/>
            <person name="Chisholm S.W."/>
        </authorList>
    </citation>
    <scope>NUCLEOTIDE SEQUENCE [LARGE SCALE GENOMIC DNA]</scope>
    <source>
        <strain evidence="3">MIT 9211</strain>
    </source>
</reference>